<dbReference type="RefSeq" id="WP_133396485.1">
    <property type="nucleotide sequence ID" value="NZ_SNAA01000007.1"/>
</dbReference>
<sequence length="207" mass="22657">MDTAENPPENNHRVRDIVDRLDELTDKEEVSVETILDAFGTTGFLPILMIPALLVVSPLSGIPLFSSVCGLAIALIATQIFIRRKRVWLPGFVMRRTIKGEKLHNGAQKLHWVADWIDRRARDRLHPLISRAARPFVHFSCIVCGAAMPVLEIVPFSSSILGAATLCFATALLARDGLFVLFGYILMFGASLVPISVFFGVISASGG</sequence>
<evidence type="ECO:0000313" key="3">
    <source>
        <dbReference type="Proteomes" id="UP000295701"/>
    </source>
</evidence>
<protein>
    <submittedName>
        <fullName evidence="2">Exopolysaccharide biosynthesis protein</fullName>
    </submittedName>
</protein>
<accession>A0A4R6A7M0</accession>
<name>A0A4R6A7M0_9RHOB</name>
<dbReference type="Pfam" id="PF06055">
    <property type="entry name" value="ExoD"/>
    <property type="match status" value="1"/>
</dbReference>
<keyword evidence="1" id="KW-0472">Membrane</keyword>
<dbReference type="PANTHER" id="PTHR41795">
    <property type="entry name" value="EXOPOLYSACCHARIDE SYNTHESIS PROTEIN"/>
    <property type="match status" value="1"/>
</dbReference>
<comment type="caution">
    <text evidence="2">The sequence shown here is derived from an EMBL/GenBank/DDBJ whole genome shotgun (WGS) entry which is preliminary data.</text>
</comment>
<organism evidence="2 3">
    <name type="scientific">Palleronia sediminis</name>
    <dbReference type="NCBI Taxonomy" id="2547833"/>
    <lineage>
        <taxon>Bacteria</taxon>
        <taxon>Pseudomonadati</taxon>
        <taxon>Pseudomonadota</taxon>
        <taxon>Alphaproteobacteria</taxon>
        <taxon>Rhodobacterales</taxon>
        <taxon>Roseobacteraceae</taxon>
        <taxon>Palleronia</taxon>
    </lineage>
</organism>
<feature type="transmembrane region" description="Helical" evidence="1">
    <location>
        <begin position="181"/>
        <end position="202"/>
    </location>
</feature>
<dbReference type="InterPro" id="IPR010331">
    <property type="entry name" value="ExoD"/>
</dbReference>
<feature type="transmembrane region" description="Helical" evidence="1">
    <location>
        <begin position="62"/>
        <end position="82"/>
    </location>
</feature>
<evidence type="ECO:0000256" key="1">
    <source>
        <dbReference type="SAM" id="Phobius"/>
    </source>
</evidence>
<dbReference type="AlphaFoldDB" id="A0A4R6A7M0"/>
<proteinExistence type="predicted"/>
<dbReference type="Proteomes" id="UP000295701">
    <property type="component" value="Unassembled WGS sequence"/>
</dbReference>
<reference evidence="2 3" key="1">
    <citation type="submission" date="2019-03" db="EMBL/GenBank/DDBJ databases">
        <title>Primorskyibacter sp. SS33 isolated from sediments.</title>
        <authorList>
            <person name="Xunke S."/>
        </authorList>
    </citation>
    <scope>NUCLEOTIDE SEQUENCE [LARGE SCALE GENOMIC DNA]</scope>
    <source>
        <strain evidence="2 3">SS33</strain>
    </source>
</reference>
<feature type="transmembrane region" description="Helical" evidence="1">
    <location>
        <begin position="35"/>
        <end position="56"/>
    </location>
</feature>
<evidence type="ECO:0000313" key="2">
    <source>
        <dbReference type="EMBL" id="TDL79761.1"/>
    </source>
</evidence>
<gene>
    <name evidence="2" type="ORF">E2L08_07640</name>
</gene>
<dbReference type="PIRSF" id="PIRSF033239">
    <property type="entry name" value="ExoD"/>
    <property type="match status" value="1"/>
</dbReference>
<keyword evidence="3" id="KW-1185">Reference proteome</keyword>
<keyword evidence="1" id="KW-0812">Transmembrane</keyword>
<keyword evidence="1" id="KW-1133">Transmembrane helix</keyword>
<dbReference type="OrthoDB" id="7949130at2"/>
<dbReference type="EMBL" id="SNAA01000007">
    <property type="protein sequence ID" value="TDL79761.1"/>
    <property type="molecule type" value="Genomic_DNA"/>
</dbReference>
<feature type="transmembrane region" description="Helical" evidence="1">
    <location>
        <begin position="156"/>
        <end position="174"/>
    </location>
</feature>
<dbReference type="PANTHER" id="PTHR41795:SF1">
    <property type="entry name" value="EXOPOLYSACCHARIDE SYNTHESIS PROTEIN"/>
    <property type="match status" value="1"/>
</dbReference>